<dbReference type="InterPro" id="IPR020045">
    <property type="entry name" value="DNA_polI_H3TH"/>
</dbReference>
<dbReference type="SMART" id="SM00279">
    <property type="entry name" value="HhH2"/>
    <property type="match status" value="1"/>
</dbReference>
<dbReference type="RefSeq" id="WP_207980729.1">
    <property type="nucleotide sequence ID" value="NZ_JAGDEL010000017.1"/>
</dbReference>
<feature type="domain" description="5'-3' exonuclease" evidence="6">
    <location>
        <begin position="5"/>
        <end position="266"/>
    </location>
</feature>
<dbReference type="Pfam" id="PF01367">
    <property type="entry name" value="5_3_exonuc"/>
    <property type="match status" value="1"/>
</dbReference>
<dbReference type="InterPro" id="IPR036279">
    <property type="entry name" value="5-3_exonuclease_C_sf"/>
</dbReference>
<evidence type="ECO:0000259" key="6">
    <source>
        <dbReference type="SMART" id="SM00475"/>
    </source>
</evidence>
<sequence>MNNNKHLMIVDGMALLFRSFFATSVNNYFMINSKGIPTNALYGFVKHFFSAKDYFNPTHIICCWDMEGQTHRSKIFPEYKANRAEAPLELLPQFGLVKELVSSLSIPNIGIKGYEADDCIGTIVKEMSNDTKITIVTGDKDLLQLINDNTSVAILKKGIGNYGLFSMDTFIEEYGILPSQFSDVKALMGDSSDNYNGIKGIGEKTAIKLIKEFNSIDGLLNNLDKITKTQRSKIEKDLESLEVSRILAKIHSEVPLEYSLEHSEIKIDKSKALKMFEDLEFRGLEKIIS</sequence>
<dbReference type="InterPro" id="IPR020046">
    <property type="entry name" value="5-3_exonucl_a-hlix_arch_N"/>
</dbReference>
<dbReference type="SMART" id="SM00475">
    <property type="entry name" value="53EXOc"/>
    <property type="match status" value="1"/>
</dbReference>
<evidence type="ECO:0000256" key="4">
    <source>
        <dbReference type="ARBA" id="ARBA00049957"/>
    </source>
</evidence>
<reference evidence="7 8" key="1">
    <citation type="submission" date="2021-03" db="EMBL/GenBank/DDBJ databases">
        <title>Whole genome sequence of Metabacillus bambusae BG109.</title>
        <authorList>
            <person name="Jeong J.W."/>
        </authorList>
    </citation>
    <scope>NUCLEOTIDE SEQUENCE [LARGE SCALE GENOMIC DNA]</scope>
    <source>
        <strain evidence="7 8">BG109</strain>
    </source>
</reference>
<protein>
    <recommendedName>
        <fullName evidence="5">5'-3' exonuclease</fullName>
    </recommendedName>
</protein>
<evidence type="ECO:0000256" key="1">
    <source>
        <dbReference type="ARBA" id="ARBA00022722"/>
    </source>
</evidence>
<evidence type="ECO:0000313" key="8">
    <source>
        <dbReference type="Proteomes" id="UP000663981"/>
    </source>
</evidence>
<dbReference type="InterPro" id="IPR038969">
    <property type="entry name" value="FEN"/>
</dbReference>
<dbReference type="InterPro" id="IPR002421">
    <property type="entry name" value="5-3_exonuclease"/>
</dbReference>
<dbReference type="Gene3D" id="3.40.50.1010">
    <property type="entry name" value="5'-nuclease"/>
    <property type="match status" value="1"/>
</dbReference>
<evidence type="ECO:0000256" key="5">
    <source>
        <dbReference type="ARBA" id="ARBA00050026"/>
    </source>
</evidence>
<keyword evidence="7" id="KW-0269">Exonuclease</keyword>
<comment type="caution">
    <text evidence="7">The sequence shown here is derived from an EMBL/GenBank/DDBJ whole genome shotgun (WGS) entry which is preliminary data.</text>
</comment>
<comment type="function">
    <text evidence="4">5'-3' exonuclease acting preferentially on double-stranded DNA.</text>
</comment>
<dbReference type="Proteomes" id="UP000663981">
    <property type="component" value="Unassembled WGS sequence"/>
</dbReference>
<evidence type="ECO:0000256" key="2">
    <source>
        <dbReference type="ARBA" id="ARBA00022801"/>
    </source>
</evidence>
<keyword evidence="1" id="KW-0540">Nuclease</keyword>
<dbReference type="InterPro" id="IPR029060">
    <property type="entry name" value="PIN-like_dom_sf"/>
</dbReference>
<dbReference type="SUPFAM" id="SSF88723">
    <property type="entry name" value="PIN domain-like"/>
    <property type="match status" value="1"/>
</dbReference>
<evidence type="ECO:0000256" key="3">
    <source>
        <dbReference type="ARBA" id="ARBA00023125"/>
    </source>
</evidence>
<proteinExistence type="predicted"/>
<dbReference type="SUPFAM" id="SSF47807">
    <property type="entry name" value="5' to 3' exonuclease, C-terminal subdomain"/>
    <property type="match status" value="1"/>
</dbReference>
<dbReference type="PANTHER" id="PTHR42646">
    <property type="entry name" value="FLAP ENDONUCLEASE XNI"/>
    <property type="match status" value="1"/>
</dbReference>
<dbReference type="GO" id="GO:0004527">
    <property type="term" value="F:exonuclease activity"/>
    <property type="evidence" value="ECO:0007669"/>
    <property type="project" value="UniProtKB-KW"/>
</dbReference>
<organism evidence="7 8">
    <name type="scientific">Metabacillus bambusae</name>
    <dbReference type="NCBI Taxonomy" id="2795218"/>
    <lineage>
        <taxon>Bacteria</taxon>
        <taxon>Bacillati</taxon>
        <taxon>Bacillota</taxon>
        <taxon>Bacilli</taxon>
        <taxon>Bacillales</taxon>
        <taxon>Bacillaceae</taxon>
        <taxon>Metabacillus</taxon>
    </lineage>
</organism>
<accession>A0ABS3N6C9</accession>
<dbReference type="CDD" id="cd09859">
    <property type="entry name" value="PIN_53EXO"/>
    <property type="match status" value="1"/>
</dbReference>
<dbReference type="Pfam" id="PF02739">
    <property type="entry name" value="5_3_exonuc_N"/>
    <property type="match status" value="1"/>
</dbReference>
<keyword evidence="2" id="KW-0378">Hydrolase</keyword>
<dbReference type="InterPro" id="IPR008918">
    <property type="entry name" value="HhH2"/>
</dbReference>
<dbReference type="CDD" id="cd09898">
    <property type="entry name" value="H3TH_53EXO"/>
    <property type="match status" value="1"/>
</dbReference>
<dbReference type="EMBL" id="JAGDEL010000017">
    <property type="protein sequence ID" value="MBO1513783.1"/>
    <property type="molecule type" value="Genomic_DNA"/>
</dbReference>
<evidence type="ECO:0000313" key="7">
    <source>
        <dbReference type="EMBL" id="MBO1513783.1"/>
    </source>
</evidence>
<dbReference type="PANTHER" id="PTHR42646:SF2">
    <property type="entry name" value="5'-3' EXONUCLEASE FAMILY PROTEIN"/>
    <property type="match status" value="1"/>
</dbReference>
<keyword evidence="3" id="KW-0238">DNA-binding</keyword>
<dbReference type="Gene3D" id="1.10.150.20">
    <property type="entry name" value="5' to 3' exonuclease, C-terminal subdomain"/>
    <property type="match status" value="1"/>
</dbReference>
<gene>
    <name evidence="7" type="ORF">I7822_19360</name>
</gene>
<keyword evidence="8" id="KW-1185">Reference proteome</keyword>
<name>A0ABS3N6C9_9BACI</name>